<dbReference type="EMBL" id="GEVK01018016">
    <property type="protein sequence ID" value="JAU34816.1"/>
    <property type="molecule type" value="Transcribed_RNA"/>
</dbReference>
<accession>A0A1J3EXC8</accession>
<evidence type="ECO:0000313" key="1">
    <source>
        <dbReference type="EMBL" id="JAU34816.1"/>
    </source>
</evidence>
<dbReference type="InterPro" id="IPR006553">
    <property type="entry name" value="Leu-rich_rpt_Cys-con_subtyp"/>
</dbReference>
<reference evidence="1" key="1">
    <citation type="submission" date="2016-07" db="EMBL/GenBank/DDBJ databases">
        <title>De novo transcriptome assembly of four accessions of the metal hyperaccumulator plant Noccaea caerulescens.</title>
        <authorList>
            <person name="Blande D."/>
            <person name="Halimaa P."/>
            <person name="Tervahauta A.I."/>
            <person name="Aarts M.G."/>
            <person name="Karenlampi S.O."/>
        </authorList>
    </citation>
    <scope>NUCLEOTIDE SEQUENCE</scope>
</reference>
<gene>
    <name evidence="1" type="ORF">LC_TR8901_c5_g1_i1_g.31912</name>
</gene>
<organism evidence="1">
    <name type="scientific">Noccaea caerulescens</name>
    <name type="common">Alpine penny-cress</name>
    <name type="synonym">Thlaspi caerulescens</name>
    <dbReference type="NCBI Taxonomy" id="107243"/>
    <lineage>
        <taxon>Eukaryota</taxon>
        <taxon>Viridiplantae</taxon>
        <taxon>Streptophyta</taxon>
        <taxon>Embryophyta</taxon>
        <taxon>Tracheophyta</taxon>
        <taxon>Spermatophyta</taxon>
        <taxon>Magnoliopsida</taxon>
        <taxon>eudicotyledons</taxon>
        <taxon>Gunneridae</taxon>
        <taxon>Pentapetalae</taxon>
        <taxon>rosids</taxon>
        <taxon>malvids</taxon>
        <taxon>Brassicales</taxon>
        <taxon>Brassicaceae</taxon>
        <taxon>Coluteocarpeae</taxon>
        <taxon>Noccaea</taxon>
    </lineage>
</organism>
<sequence>MLASCGGLVELNLRGCKSLTGSVLVALNKSCVKLRTLDVVSCRLIEGDDVEAFVMKSQRLQKIVVDESKITEEAMKWASSKLIEVVAVVSDIPR</sequence>
<protein>
    <submittedName>
        <fullName evidence="1">Uncharacterized protein</fullName>
    </submittedName>
</protein>
<dbReference type="Gene3D" id="3.80.10.10">
    <property type="entry name" value="Ribonuclease Inhibitor"/>
    <property type="match status" value="1"/>
</dbReference>
<dbReference type="InterPro" id="IPR032675">
    <property type="entry name" value="LRR_dom_sf"/>
</dbReference>
<proteinExistence type="predicted"/>
<name>A0A1J3EXC8_NOCCA</name>
<dbReference type="SUPFAM" id="SSF52047">
    <property type="entry name" value="RNI-like"/>
    <property type="match status" value="1"/>
</dbReference>
<dbReference type="SMART" id="SM00367">
    <property type="entry name" value="LRR_CC"/>
    <property type="match status" value="2"/>
</dbReference>
<dbReference type="AlphaFoldDB" id="A0A1J3EXC8"/>